<organism evidence="2 3">
    <name type="scientific">Malus baccata</name>
    <name type="common">Siberian crab apple</name>
    <name type="synonym">Pyrus baccata</name>
    <dbReference type="NCBI Taxonomy" id="106549"/>
    <lineage>
        <taxon>Eukaryota</taxon>
        <taxon>Viridiplantae</taxon>
        <taxon>Streptophyta</taxon>
        <taxon>Embryophyta</taxon>
        <taxon>Tracheophyta</taxon>
        <taxon>Spermatophyta</taxon>
        <taxon>Magnoliopsida</taxon>
        <taxon>eudicotyledons</taxon>
        <taxon>Gunneridae</taxon>
        <taxon>Pentapetalae</taxon>
        <taxon>rosids</taxon>
        <taxon>fabids</taxon>
        <taxon>Rosales</taxon>
        <taxon>Rosaceae</taxon>
        <taxon>Amygdaloideae</taxon>
        <taxon>Maleae</taxon>
        <taxon>Malus</taxon>
    </lineage>
</organism>
<feature type="domain" description="F-box" evidence="1">
    <location>
        <begin position="26"/>
        <end position="77"/>
    </location>
</feature>
<comment type="caution">
    <text evidence="2">The sequence shown here is derived from an EMBL/GenBank/DDBJ whole genome shotgun (WGS) entry which is preliminary data.</text>
</comment>
<gene>
    <name evidence="2" type="ORF">C1H46_014200</name>
</gene>
<dbReference type="InterPro" id="IPR001810">
    <property type="entry name" value="F-box_dom"/>
</dbReference>
<dbReference type="EMBL" id="VIEB01000220">
    <property type="protein sequence ID" value="TQE00188.1"/>
    <property type="molecule type" value="Genomic_DNA"/>
</dbReference>
<proteinExistence type="predicted"/>
<evidence type="ECO:0000259" key="1">
    <source>
        <dbReference type="PROSITE" id="PS50181"/>
    </source>
</evidence>
<dbReference type="Proteomes" id="UP000315295">
    <property type="component" value="Unassembled WGS sequence"/>
</dbReference>
<dbReference type="SUPFAM" id="SSF81383">
    <property type="entry name" value="F-box domain"/>
    <property type="match status" value="1"/>
</dbReference>
<dbReference type="CDD" id="cd09917">
    <property type="entry name" value="F-box_SF"/>
    <property type="match status" value="1"/>
</dbReference>
<dbReference type="SUPFAM" id="SSF52047">
    <property type="entry name" value="RNI-like"/>
    <property type="match status" value="1"/>
</dbReference>
<dbReference type="InterPro" id="IPR006566">
    <property type="entry name" value="FBD"/>
</dbReference>
<evidence type="ECO:0000313" key="3">
    <source>
        <dbReference type="Proteomes" id="UP000315295"/>
    </source>
</evidence>
<dbReference type="Gene3D" id="1.20.1280.50">
    <property type="match status" value="1"/>
</dbReference>
<dbReference type="AlphaFoldDB" id="A0A540MN13"/>
<dbReference type="Pfam" id="PF08387">
    <property type="entry name" value="FBD"/>
    <property type="match status" value="1"/>
</dbReference>
<dbReference type="InterPro" id="IPR036047">
    <property type="entry name" value="F-box-like_dom_sf"/>
</dbReference>
<dbReference type="Pfam" id="PF00646">
    <property type="entry name" value="F-box"/>
    <property type="match status" value="1"/>
</dbReference>
<dbReference type="STRING" id="106549.A0A540MN13"/>
<accession>A0A540MN13</accession>
<dbReference type="PANTHER" id="PTHR31900:SF27">
    <property type="entry name" value="FBD DOMAIN-CONTAINING PROTEIN"/>
    <property type="match status" value="1"/>
</dbReference>
<dbReference type="PROSITE" id="PS50181">
    <property type="entry name" value="FBOX"/>
    <property type="match status" value="1"/>
</dbReference>
<keyword evidence="3" id="KW-1185">Reference proteome</keyword>
<protein>
    <recommendedName>
        <fullName evidence="1">F-box domain-containing protein</fullName>
    </recommendedName>
</protein>
<sequence>MDGNRKLMAAGSYQRPGVRALAKSMTDRISDLPDGVAHHILSFLAITDLTRFGCVSKRCKQLYLSTPSLDIDVFSDAHMVSCFKQLLSSLDRFLWMHRGVNKIQRFRIYWDDFRHDDFLGLDFLEDATFRLMTWIHNAVTCNVEVLEVDIRMMIGRERRPLFPLSVFLCGSLKSLFLNMGRILLKAPSLTSSSNLEYLELRCVCIKDEDFFKWISSSCKCIKDLHLEYLDGINNVTIESSSLKSFSFVMVADSADGACHIDISGEKLEEICISWEPTPTGSRLLNIRAPNLKYLKWYGCLLMRQNLGELMCLEKAELSLMPEVYDLNFLSEVLCSISRVKVLTLNHETTMALFNGGLTAKLLGYVFHLCISIGSFGDILVPGMVSVFGGLHNFNTLEIKTDHWSCDPECCSGFDMGYWGLQNLSFIHQLKEVTIELCDGSNGIQFAKYILEHAQNLKKVKIVHSPWQCNDIAEVKKSKMASNIATVVSEEYRTPRFYV</sequence>
<dbReference type="InterPro" id="IPR055411">
    <property type="entry name" value="LRR_FXL15/At3g58940/PEG3-like"/>
</dbReference>
<dbReference type="Gene3D" id="3.80.10.10">
    <property type="entry name" value="Ribonuclease Inhibitor"/>
    <property type="match status" value="1"/>
</dbReference>
<evidence type="ECO:0000313" key="2">
    <source>
        <dbReference type="EMBL" id="TQE00188.1"/>
    </source>
</evidence>
<reference evidence="2 3" key="1">
    <citation type="journal article" date="2019" name="G3 (Bethesda)">
        <title>Sequencing of a Wild Apple (Malus baccata) Genome Unravels the Differences Between Cultivated and Wild Apple Species Regarding Disease Resistance and Cold Tolerance.</title>
        <authorList>
            <person name="Chen X."/>
        </authorList>
    </citation>
    <scope>NUCLEOTIDE SEQUENCE [LARGE SCALE GENOMIC DNA]</scope>
    <source>
        <strain evidence="3">cv. Shandingzi</strain>
        <tissue evidence="2">Leaves</tissue>
    </source>
</reference>
<dbReference type="PANTHER" id="PTHR31900">
    <property type="entry name" value="F-BOX/RNI SUPERFAMILY PROTEIN-RELATED"/>
    <property type="match status" value="1"/>
</dbReference>
<dbReference type="Pfam" id="PF24758">
    <property type="entry name" value="LRR_At5g56370"/>
    <property type="match status" value="1"/>
</dbReference>
<dbReference type="InterPro" id="IPR050232">
    <property type="entry name" value="FBL13/AtMIF1-like"/>
</dbReference>
<dbReference type="InterPro" id="IPR032675">
    <property type="entry name" value="LRR_dom_sf"/>
</dbReference>
<name>A0A540MN13_MALBA</name>